<protein>
    <recommendedName>
        <fullName evidence="3">Protein PRD1</fullName>
    </recommendedName>
</protein>
<comment type="caution">
    <text evidence="1">The sequence shown here is derived from an EMBL/GenBank/DDBJ whole genome shotgun (WGS) entry which is preliminary data.</text>
</comment>
<name>A0AAV6WL13_9LAMI</name>
<organism evidence="1 2">
    <name type="scientific">Buddleja alternifolia</name>
    <dbReference type="NCBI Taxonomy" id="168488"/>
    <lineage>
        <taxon>Eukaryota</taxon>
        <taxon>Viridiplantae</taxon>
        <taxon>Streptophyta</taxon>
        <taxon>Embryophyta</taxon>
        <taxon>Tracheophyta</taxon>
        <taxon>Spermatophyta</taxon>
        <taxon>Magnoliopsida</taxon>
        <taxon>eudicotyledons</taxon>
        <taxon>Gunneridae</taxon>
        <taxon>Pentapetalae</taxon>
        <taxon>asterids</taxon>
        <taxon>lamiids</taxon>
        <taxon>Lamiales</taxon>
        <taxon>Scrophulariaceae</taxon>
        <taxon>Buddlejeae</taxon>
        <taxon>Buddleja</taxon>
    </lineage>
</organism>
<evidence type="ECO:0000313" key="2">
    <source>
        <dbReference type="Proteomes" id="UP000826271"/>
    </source>
</evidence>
<dbReference type="Proteomes" id="UP000826271">
    <property type="component" value="Unassembled WGS sequence"/>
</dbReference>
<evidence type="ECO:0000313" key="1">
    <source>
        <dbReference type="EMBL" id="KAG8369575.1"/>
    </source>
</evidence>
<dbReference type="PANTHER" id="PTHR36379:SF1">
    <property type="entry name" value="PUTATIVE RECOMBINATION INITIATION DEFECT 1-RELATED"/>
    <property type="match status" value="1"/>
</dbReference>
<dbReference type="InterPro" id="IPR044968">
    <property type="entry name" value="PRD1"/>
</dbReference>
<keyword evidence="2" id="KW-1185">Reference proteome</keyword>
<evidence type="ECO:0008006" key="3">
    <source>
        <dbReference type="Google" id="ProtNLM"/>
    </source>
</evidence>
<accession>A0AAV6WL13</accession>
<dbReference type="GO" id="GO:0042138">
    <property type="term" value="P:meiotic DNA double-strand break formation"/>
    <property type="evidence" value="ECO:0007669"/>
    <property type="project" value="InterPro"/>
</dbReference>
<proteinExistence type="predicted"/>
<dbReference type="InterPro" id="IPR016024">
    <property type="entry name" value="ARM-type_fold"/>
</dbReference>
<dbReference type="EMBL" id="WHWC01000014">
    <property type="protein sequence ID" value="KAG8369575.1"/>
    <property type="molecule type" value="Genomic_DNA"/>
</dbReference>
<sequence>MYSSIITTAPPPSPETCTQGHRSTLIIPTAEGGSICLLCLSNLLSNPKSPTVHVSYALSQLSQALSQPQFLHSLLSFHPHFLISPLVSVLSIFEDEPIAKQTIDLILRLCDASNSNTTGGNGNEDVHREFVSRVSDWISSRSLAWSRRQLYMLHCFGVLLDNQDCNLYTCIKNKDALICNLVTGLQLSSDEIKGEIMFVLYKSSLLQYAYMDDNCADVLLAYCPKLLYISLDILMKSQSDDVRLNSIAFLTVLARRGLFQSAYSNHVTSRDSFEADNFMQITEDGPALEVLFAEAVKGPLLSSDSQVQIATLDLIFLYLSSEDVSGKELQVFIEENIADYIFEILRLSGSKDPIVNSSIPVLDLLSTVEQAFQQRLAIAFSTLLPILRYVAEIPFQPVQCQLLKLISNCVSSCPGVVSTSHVEEISSILAGMFKKHIDGEIGMLPETFTLSCSIFVALMKCSSSCGNSSLAESVKDASSSAISAFLGNNHTDTNQILHSLYLLKEAYAYDHEDNFPCSSNVGLGVCIIDMFKLHILPWFMTVINEMEEEAVALGVIETFHSILLQESSVDTKSFVDSLVLSSWFSALFGCLGLFPTEKMKWRVYLIFSSIVDVLLGSDSGQPIRDAALHLPSDPIDLLFLLGQKSSCNLELFSCQSAVLLILYISSLYNDRIADDKLVLASLEQFILLNSGDFLCGGYASVTIELLVNLYGLYRGFAKMSYQIPYSPEAERLLFQRLAENGWDSLSTKIHLTSLRWLFQQEKLCKSLSDQILNFCRCNSSIGNVAVLYHETSHKVDLHVFAELISCGDNFGARIFVCLLGDFAENACQEYDIISVLKACTEIIEIAAVASDQFCIHGIDGVLQNIYLYSTHTFPELFKATSQFVFSILKCVHSESISNHEAWFGITVKLMEYLIPAVASDGWTEEVLTIIGILSLILHHSTNEVLTEASKTIILSAPLVSTFNIAISEACSKGPALFDHDEGTRTGEVLMFVFSLLFFSLRSVRAILPAIIDFQVFLDESTEVQPLSYLSIRCHDLCKLMHFGSPPVKLITSSCLVELFTAISDYTSRKTVDLKFREGYLLSISAVLEGLIYFSDIRVAVNCSRCLSALMTWKQLKIESMVYEKDNWCRLIVEELVMSLSTPNLISNVFMINHKPAINVAVALLKLSEVPSWLTKVFDDSSLRTIIKNVSPSNVNAELVLLFRELLDSGHLKPAHIADLNRVFQACRRHMYADELEDSSVEEHPEKVDVGLDNVGKVRTFLMGLVSSQSNPECYHWRSQSCKKQLLEEIDLFTKCLMEEDEA</sequence>
<gene>
    <name evidence="1" type="ORF">BUALT_Bualt14G0027600</name>
</gene>
<dbReference type="SUPFAM" id="SSF48371">
    <property type="entry name" value="ARM repeat"/>
    <property type="match status" value="1"/>
</dbReference>
<dbReference type="PANTHER" id="PTHR36379">
    <property type="entry name" value="PROTEIN PRD1"/>
    <property type="match status" value="1"/>
</dbReference>
<reference evidence="1" key="1">
    <citation type="submission" date="2019-10" db="EMBL/GenBank/DDBJ databases">
        <authorList>
            <person name="Zhang R."/>
            <person name="Pan Y."/>
            <person name="Wang J."/>
            <person name="Ma R."/>
            <person name="Yu S."/>
        </authorList>
    </citation>
    <scope>NUCLEOTIDE SEQUENCE</scope>
    <source>
        <strain evidence="1">LA-IB0</strain>
        <tissue evidence="1">Leaf</tissue>
    </source>
</reference>